<dbReference type="AlphaFoldDB" id="A0A1W1V9Q5"/>
<dbReference type="InterPro" id="IPR008269">
    <property type="entry name" value="Lon_proteolytic"/>
</dbReference>
<keyword evidence="5" id="KW-1185">Reference proteome</keyword>
<dbReference type="GO" id="GO:0030163">
    <property type="term" value="P:protein catabolic process"/>
    <property type="evidence" value="ECO:0007669"/>
    <property type="project" value="InterPro"/>
</dbReference>
<dbReference type="EMBL" id="LT838272">
    <property type="protein sequence ID" value="SMB89950.1"/>
    <property type="molecule type" value="Genomic_DNA"/>
</dbReference>
<dbReference type="GO" id="GO:0004176">
    <property type="term" value="F:ATP-dependent peptidase activity"/>
    <property type="evidence" value="ECO:0007669"/>
    <property type="project" value="UniProtKB-UniRule"/>
</dbReference>
<evidence type="ECO:0000313" key="4">
    <source>
        <dbReference type="EMBL" id="SMB89950.1"/>
    </source>
</evidence>
<dbReference type="Pfam" id="PF20437">
    <property type="entry name" value="LonC_helical"/>
    <property type="match status" value="1"/>
</dbReference>
<reference evidence="4 5" key="1">
    <citation type="submission" date="2017-04" db="EMBL/GenBank/DDBJ databases">
        <authorList>
            <person name="Afonso C.L."/>
            <person name="Miller P.J."/>
            <person name="Scott M.A."/>
            <person name="Spackman E."/>
            <person name="Goraichik I."/>
            <person name="Dimitrov K.M."/>
            <person name="Suarez D.L."/>
            <person name="Swayne D.E."/>
        </authorList>
    </citation>
    <scope>NUCLEOTIDE SEQUENCE [LARGE SCALE GENOMIC DNA]</scope>
    <source>
        <strain evidence="4 5">ToBE</strain>
    </source>
</reference>
<dbReference type="InterPro" id="IPR041699">
    <property type="entry name" value="AAA_32"/>
</dbReference>
<comment type="catalytic activity">
    <reaction evidence="2">
        <text>Hydrolysis of proteins in presence of ATP.</text>
        <dbReference type="EC" id="3.4.21.53"/>
    </reaction>
</comment>
<sequence length="797" mass="88358">MKKIAAEEARAICKIEELGCLHTDDLKPLGTIIGQERAVKALEFGLDIQAEGFNIFVAGVPGTGRTTAVKSFLEEVACKKPAPPDWCYVYNFRDSYRPRALRLPAGMGAQLARDMQNLIKTARREIPRAFASEEYAKKREEITAAFDAKKNELLRELHAKAQAAGFVVQATPNGIFIIPLRNGQIIKDEEFAELPPEEQTDILQRRAALEQEVARTFRELHKFEHEAAEALRRLESEIAAFAVGHLFAHLLEKYSAFPDVKAHLEAVQQDMVNNIGLFRNEPRESESMVPPWMRETPFRKYEVNVIVDNSGLTGAPVVVELNPTYGDLFGRIEKEAHFGTLVTDFTMVRGGSLHRANGGYIVIHVEDLLRNLFVWDALKRALRDKEITIEEPAERLGLVAGKSLRPEPIPLDVKVILLGEPLHYYILYWFDRDFRELFKVKAEFDTRMDRNAENISKYAAFFCTLCGKENLLHLDASAVAKLVEYGSRLAEDQKKLSTRFAEIADIVREACHYARREGALYTTAVHVKKAIDASFYRSNLIQERIQEMFARGTLLLDVTGAKVGQVNGLSVVSLGDLTFGKPSRITATVAAGKDGVIDIEREARLGGRIHTKGVLILSGYLAGKYARDIPLSLSARLVFEQSYEGVEGDSASCAELFALLSALTGIPLKQNLAVTGSINQKGEVQPVGGINEKIEGFFDVCRIKGLTGDQGVVIPAANAENLMLREDVVEAIRDEMFNVYLINTVDEGIELLTGLPAGQLGPDGKFPEGSFNARVVASLTELNLRVKESGKEGNGEK</sequence>
<protein>
    <recommendedName>
        <fullName evidence="2">endopeptidase La</fullName>
        <ecNumber evidence="2">3.4.21.53</ecNumber>
    </recommendedName>
</protein>
<dbReference type="Pfam" id="PF05362">
    <property type="entry name" value="Lon_C"/>
    <property type="match status" value="1"/>
</dbReference>
<dbReference type="SUPFAM" id="SSF54211">
    <property type="entry name" value="Ribosomal protein S5 domain 2-like"/>
    <property type="match status" value="1"/>
</dbReference>
<dbReference type="RefSeq" id="WP_231967871.1">
    <property type="nucleotide sequence ID" value="NZ_LT838272.1"/>
</dbReference>
<dbReference type="InterPro" id="IPR020568">
    <property type="entry name" value="Ribosomal_Su5_D2-typ_SF"/>
</dbReference>
<keyword evidence="2" id="KW-0378">Hydrolase</keyword>
<dbReference type="InterPro" id="IPR014721">
    <property type="entry name" value="Ribsml_uS5_D2-typ_fold_subgr"/>
</dbReference>
<keyword evidence="2" id="KW-0720">Serine protease</keyword>
<gene>
    <name evidence="4" type="ORF">SAMN00808754_0233</name>
</gene>
<evidence type="ECO:0000256" key="2">
    <source>
        <dbReference type="PROSITE-ProRule" id="PRU01122"/>
    </source>
</evidence>
<feature type="active site" evidence="2">
    <location>
        <position position="650"/>
    </location>
</feature>
<dbReference type="PROSITE" id="PS51786">
    <property type="entry name" value="LON_PROTEOLYTIC"/>
    <property type="match status" value="1"/>
</dbReference>
<dbReference type="Pfam" id="PF13654">
    <property type="entry name" value="AAA_32"/>
    <property type="match status" value="1"/>
</dbReference>
<dbReference type="SUPFAM" id="SSF52540">
    <property type="entry name" value="P-loop containing nucleoside triphosphate hydrolases"/>
    <property type="match status" value="2"/>
</dbReference>
<proteinExistence type="inferred from homology"/>
<dbReference type="Proteomes" id="UP000192569">
    <property type="component" value="Chromosome I"/>
</dbReference>
<feature type="domain" description="Lon proteolytic" evidence="3">
    <location>
        <begin position="560"/>
        <end position="755"/>
    </location>
</feature>
<dbReference type="InterPro" id="IPR046843">
    <property type="entry name" value="LonB_AAA-LID"/>
</dbReference>
<dbReference type="InterPro" id="IPR046844">
    <property type="entry name" value="Lon-like_helical"/>
</dbReference>
<name>A0A1W1V9Q5_9FIRM</name>
<accession>A0A1W1V9Q5</accession>
<dbReference type="Gene3D" id="1.10.8.60">
    <property type="match status" value="1"/>
</dbReference>
<organism evidence="4 5">
    <name type="scientific">Thermanaeromonas toyohensis ToBE</name>
    <dbReference type="NCBI Taxonomy" id="698762"/>
    <lineage>
        <taxon>Bacteria</taxon>
        <taxon>Bacillati</taxon>
        <taxon>Bacillota</taxon>
        <taxon>Clostridia</taxon>
        <taxon>Neomoorellales</taxon>
        <taxon>Neomoorellaceae</taxon>
        <taxon>Thermanaeromonas</taxon>
    </lineage>
</organism>
<dbReference type="Gene3D" id="3.40.50.300">
    <property type="entry name" value="P-loop containing nucleotide triphosphate hydrolases"/>
    <property type="match status" value="2"/>
</dbReference>
<dbReference type="EC" id="3.4.21.53" evidence="2"/>
<feature type="active site" evidence="2">
    <location>
        <position position="693"/>
    </location>
</feature>
<evidence type="ECO:0000256" key="1">
    <source>
        <dbReference type="ARBA" id="ARBA00022670"/>
    </source>
</evidence>
<comment type="similarity">
    <text evidence="2">Belongs to the peptidase S16 family.</text>
</comment>
<dbReference type="GO" id="GO:0004252">
    <property type="term" value="F:serine-type endopeptidase activity"/>
    <property type="evidence" value="ECO:0007669"/>
    <property type="project" value="UniProtKB-UniRule"/>
</dbReference>
<keyword evidence="1 2" id="KW-0645">Protease</keyword>
<dbReference type="PRINTS" id="PR00830">
    <property type="entry name" value="ENDOLAPTASE"/>
</dbReference>
<dbReference type="GO" id="GO:0006508">
    <property type="term" value="P:proteolysis"/>
    <property type="evidence" value="ECO:0007669"/>
    <property type="project" value="UniProtKB-KW"/>
</dbReference>
<evidence type="ECO:0000259" key="3">
    <source>
        <dbReference type="PROSITE" id="PS51786"/>
    </source>
</evidence>
<dbReference type="PANTHER" id="PTHR10046">
    <property type="entry name" value="ATP DEPENDENT LON PROTEASE FAMILY MEMBER"/>
    <property type="match status" value="1"/>
</dbReference>
<dbReference type="InterPro" id="IPR027065">
    <property type="entry name" value="Lon_Prtase"/>
</dbReference>
<dbReference type="Gene3D" id="3.30.230.10">
    <property type="match status" value="1"/>
</dbReference>
<dbReference type="Pfam" id="PF20436">
    <property type="entry name" value="LonB_AAA-LID"/>
    <property type="match status" value="1"/>
</dbReference>
<dbReference type="STRING" id="698762.SAMN00808754_0233"/>
<dbReference type="GO" id="GO:0005524">
    <property type="term" value="F:ATP binding"/>
    <property type="evidence" value="ECO:0007669"/>
    <property type="project" value="InterPro"/>
</dbReference>
<evidence type="ECO:0000313" key="5">
    <source>
        <dbReference type="Proteomes" id="UP000192569"/>
    </source>
</evidence>
<dbReference type="InterPro" id="IPR027417">
    <property type="entry name" value="P-loop_NTPase"/>
</dbReference>